<dbReference type="InterPro" id="IPR029063">
    <property type="entry name" value="SAM-dependent_MTases_sf"/>
</dbReference>
<organism evidence="2">
    <name type="scientific">Citrobacter koseri</name>
    <name type="common">Citrobacter diversus</name>
    <dbReference type="NCBI Taxonomy" id="545"/>
    <lineage>
        <taxon>Bacteria</taxon>
        <taxon>Pseudomonadati</taxon>
        <taxon>Pseudomonadota</taxon>
        <taxon>Gammaproteobacteria</taxon>
        <taxon>Enterobacterales</taxon>
        <taxon>Enterobacteriaceae</taxon>
        <taxon>Citrobacter</taxon>
    </lineage>
</organism>
<proteinExistence type="predicted"/>
<sequence>MLTDEQIADFCHAFIEKASPRYIFGLTSYGIEMAKVFNVEGIIDNKTTQTQIDGFPIISLSQVPSDALIVSSIMDGCPVSAWRTLSAAGHKQIDYFSFYRYFSHLLSKPTWYHQPEFVRDYAENREAYERIRTLLADDISKRTFDDIINFRLTNKLQFLAQYNICLNDQYFDLPFIGEYAEHFIDCGSFDGATSVEFMRRFPSYNTVCIFEPEPRQAQSIQQAMQDRENVYVYPCGVSHSQQKLSFSSSGSTSHASEDGGIDVEMVALDDVLKGRVTFIKMDIEGFESQALEGAKRIIRQQHPLLAVCCYHKPDDFRTLPEQVLGYREDYDIYLRHYTEGLLETVYYFVPRKGAQ</sequence>
<dbReference type="InterPro" id="IPR006342">
    <property type="entry name" value="FkbM_mtfrase"/>
</dbReference>
<dbReference type="Pfam" id="PF05050">
    <property type="entry name" value="Methyltransf_21"/>
    <property type="match status" value="1"/>
</dbReference>
<protein>
    <recommendedName>
        <fullName evidence="1">Methyltransferase FkbM domain-containing protein</fullName>
    </recommendedName>
</protein>
<dbReference type="PANTHER" id="PTHR34203:SF15">
    <property type="entry name" value="SLL1173 PROTEIN"/>
    <property type="match status" value="1"/>
</dbReference>
<gene>
    <name evidence="2" type="ORF">BN1086_01101</name>
</gene>
<dbReference type="PATRIC" id="fig|545.12.peg.1094"/>
<dbReference type="PANTHER" id="PTHR34203">
    <property type="entry name" value="METHYLTRANSFERASE, FKBM FAMILY PROTEIN"/>
    <property type="match status" value="1"/>
</dbReference>
<dbReference type="AlphaFoldDB" id="A0A078L8F1"/>
<name>A0A078L8F1_CITKO</name>
<reference evidence="2" key="1">
    <citation type="submission" date="2014-06" db="EMBL/GenBank/DDBJ databases">
        <authorList>
            <person name="Urmite Genomes Urmite Genomes"/>
        </authorList>
    </citation>
    <scope>NUCLEOTIDE SEQUENCE</scope>
</reference>
<evidence type="ECO:0000259" key="1">
    <source>
        <dbReference type="Pfam" id="PF05050"/>
    </source>
</evidence>
<dbReference type="Gene3D" id="3.40.50.150">
    <property type="entry name" value="Vaccinia Virus protein VP39"/>
    <property type="match status" value="1"/>
</dbReference>
<accession>A0A078L8F1</accession>
<dbReference type="SUPFAM" id="SSF53335">
    <property type="entry name" value="S-adenosyl-L-methionine-dependent methyltransferases"/>
    <property type="match status" value="1"/>
</dbReference>
<dbReference type="InterPro" id="IPR052514">
    <property type="entry name" value="SAM-dependent_MTase"/>
</dbReference>
<dbReference type="NCBIfam" id="TIGR01444">
    <property type="entry name" value="fkbM_fam"/>
    <property type="match status" value="1"/>
</dbReference>
<dbReference type="EMBL" id="LK931336">
    <property type="protein sequence ID" value="CDZ83000.1"/>
    <property type="molecule type" value="Genomic_DNA"/>
</dbReference>
<feature type="domain" description="Methyltransferase FkbM" evidence="1">
    <location>
        <begin position="185"/>
        <end position="321"/>
    </location>
</feature>
<evidence type="ECO:0000313" key="2">
    <source>
        <dbReference type="EMBL" id="CDZ83000.1"/>
    </source>
</evidence>